<evidence type="ECO:0000313" key="4">
    <source>
        <dbReference type="Proteomes" id="UP001178507"/>
    </source>
</evidence>
<feature type="region of interest" description="Disordered" evidence="2">
    <location>
        <begin position="1"/>
        <end position="69"/>
    </location>
</feature>
<comment type="caution">
    <text evidence="3">The sequence shown here is derived from an EMBL/GenBank/DDBJ whole genome shotgun (WGS) entry which is preliminary data.</text>
</comment>
<protein>
    <submittedName>
        <fullName evidence="3">Uncharacterized protein</fullName>
    </submittedName>
</protein>
<reference evidence="3" key="1">
    <citation type="submission" date="2023-08" db="EMBL/GenBank/DDBJ databases">
        <authorList>
            <person name="Chen Y."/>
            <person name="Shah S."/>
            <person name="Dougan E. K."/>
            <person name="Thang M."/>
            <person name="Chan C."/>
        </authorList>
    </citation>
    <scope>NUCLEOTIDE SEQUENCE</scope>
</reference>
<evidence type="ECO:0000256" key="2">
    <source>
        <dbReference type="SAM" id="MobiDB-lite"/>
    </source>
</evidence>
<organism evidence="3 4">
    <name type="scientific">Effrenium voratum</name>
    <dbReference type="NCBI Taxonomy" id="2562239"/>
    <lineage>
        <taxon>Eukaryota</taxon>
        <taxon>Sar</taxon>
        <taxon>Alveolata</taxon>
        <taxon>Dinophyceae</taxon>
        <taxon>Suessiales</taxon>
        <taxon>Symbiodiniaceae</taxon>
        <taxon>Effrenium</taxon>
    </lineage>
</organism>
<dbReference type="AlphaFoldDB" id="A0AA36MWQ7"/>
<keyword evidence="4" id="KW-1185">Reference proteome</keyword>
<accession>A0AA36MWQ7</accession>
<feature type="region of interest" description="Disordered" evidence="2">
    <location>
        <begin position="217"/>
        <end position="239"/>
    </location>
</feature>
<name>A0AA36MWQ7_9DINO</name>
<gene>
    <name evidence="3" type="ORF">EVOR1521_LOCUS14862</name>
</gene>
<proteinExistence type="predicted"/>
<feature type="coiled-coil region" evidence="1">
    <location>
        <begin position="85"/>
        <end position="112"/>
    </location>
</feature>
<evidence type="ECO:0000313" key="3">
    <source>
        <dbReference type="EMBL" id="CAJ1389190.1"/>
    </source>
</evidence>
<dbReference type="EMBL" id="CAUJNA010001824">
    <property type="protein sequence ID" value="CAJ1389190.1"/>
    <property type="molecule type" value="Genomic_DNA"/>
</dbReference>
<sequence length="292" mass="31687">MATPISLARGVLTPRRRASCSQGSEGGVLAPRAARGARSPTPRSPEELKSASSRTLSPEEDVPVTSTESPAEILSKFRLYDLGSQELVDLRLQDLEHRVQALERAYEVSKESNGAKLQEPFQRKGLHSEESGNEEKLWDELTAKLHAEASRQASVLACKTEQQLAMVDRQLAELLGKAQALIQQSAAQEEERLSVQSGHMLQEIRAQLGWVEPSEVHAPQDWADGGARDRPGRGRQHSARYVAAHEVAPAESIVRLPVEPVARGVTGDTSPMATSTSVAELLAKLQQSAAQS</sequence>
<evidence type="ECO:0000256" key="1">
    <source>
        <dbReference type="SAM" id="Coils"/>
    </source>
</evidence>
<keyword evidence="1" id="KW-0175">Coiled coil</keyword>
<dbReference type="Proteomes" id="UP001178507">
    <property type="component" value="Unassembled WGS sequence"/>
</dbReference>